<keyword evidence="4" id="KW-1185">Reference proteome</keyword>
<gene>
    <name evidence="3" type="ORF">CLO192961_LOCUS98187</name>
</gene>
<comment type="subcellular location">
    <subcellularLocation>
        <location evidence="1">Nucleus</location>
    </subcellularLocation>
</comment>
<dbReference type="EMBL" id="CABFNS010000698">
    <property type="protein sequence ID" value="VUC22929.1"/>
    <property type="molecule type" value="Genomic_DNA"/>
</dbReference>
<protein>
    <recommendedName>
        <fullName evidence="5">Transcription factor domain-containing protein</fullName>
    </recommendedName>
</protein>
<accession>A0ABY6TZ75</accession>
<comment type="caution">
    <text evidence="3">The sequence shown here is derived from an EMBL/GenBank/DDBJ whole genome shotgun (WGS) entry which is preliminary data.</text>
</comment>
<name>A0ABY6TZ75_BIOOC</name>
<organism evidence="3 4">
    <name type="scientific">Bionectria ochroleuca</name>
    <name type="common">Gliocladium roseum</name>
    <dbReference type="NCBI Taxonomy" id="29856"/>
    <lineage>
        <taxon>Eukaryota</taxon>
        <taxon>Fungi</taxon>
        <taxon>Dikarya</taxon>
        <taxon>Ascomycota</taxon>
        <taxon>Pezizomycotina</taxon>
        <taxon>Sordariomycetes</taxon>
        <taxon>Hypocreomycetidae</taxon>
        <taxon>Hypocreales</taxon>
        <taxon>Bionectriaceae</taxon>
        <taxon>Clonostachys</taxon>
    </lineage>
</organism>
<evidence type="ECO:0000256" key="2">
    <source>
        <dbReference type="ARBA" id="ARBA00023242"/>
    </source>
</evidence>
<dbReference type="Proteomes" id="UP000766486">
    <property type="component" value="Unassembled WGS sequence"/>
</dbReference>
<dbReference type="PANTHER" id="PTHR37534:SF23">
    <property type="entry name" value="ZN(II)2CYS6 TRANSCRIPTION FACTOR (EUROFUNG)"/>
    <property type="match status" value="1"/>
</dbReference>
<dbReference type="InterPro" id="IPR021858">
    <property type="entry name" value="Fun_TF"/>
</dbReference>
<evidence type="ECO:0008006" key="5">
    <source>
        <dbReference type="Google" id="ProtNLM"/>
    </source>
</evidence>
<dbReference type="Pfam" id="PF11951">
    <property type="entry name" value="Fungal_trans_2"/>
    <property type="match status" value="1"/>
</dbReference>
<reference evidence="3 4" key="1">
    <citation type="submission" date="2019-06" db="EMBL/GenBank/DDBJ databases">
        <authorList>
            <person name="Broberg M."/>
        </authorList>
    </citation>
    <scope>NUCLEOTIDE SEQUENCE [LARGE SCALE GENOMIC DNA]</scope>
</reference>
<evidence type="ECO:0000313" key="4">
    <source>
        <dbReference type="Proteomes" id="UP000766486"/>
    </source>
</evidence>
<evidence type="ECO:0000313" key="3">
    <source>
        <dbReference type="EMBL" id="VUC22929.1"/>
    </source>
</evidence>
<sequence length="443" mass="49129">MPGTTSKDHGVPVQVPVLPDIECITYNQVHEPPAEGTLHSQPESCSSTFQALPQRSAIRLPRDQHTIGYRNSFIRHLSILCTEFRQTGYIGCNEQLPRSTQSVARLLDQVEKILQSHRDCDNNLISEPLPLHCSSTPGREAPSSRKYGGEANLGLQYVDALVSLNEVLENANPVAFLGILILAYLEVVSASTFGKWRVHLQGARSLMDHHCQNRDDVERLWHSSRNLLEIIAYFSWWDVVGVIVRHLGGGREESQESLIFLDWHRDLIGEKFFEMVGCPPEIFQLFVSLAKTIGSSDGIHDGGPHEAERTRHALALEQLLQLGMAPGDQGKCSDAWRCSATIALLTWGGLPQDSSDSTASIRQKAVMSAVNRICKALSSVPPASSFYIHMAQPAFLAGINAASPYQCSVIRDYWRNCQTGGVPRHLGALSQCEEAWKMNHVIY</sequence>
<keyword evidence="2" id="KW-0539">Nucleus</keyword>
<evidence type="ECO:0000256" key="1">
    <source>
        <dbReference type="ARBA" id="ARBA00004123"/>
    </source>
</evidence>
<dbReference type="PANTHER" id="PTHR37534">
    <property type="entry name" value="TRANSCRIPTIONAL ACTIVATOR PROTEIN UGA3"/>
    <property type="match status" value="1"/>
</dbReference>
<proteinExistence type="predicted"/>